<organism evidence="7 8">
    <name type="scientific">Thermanaerovibrio velox DSM 12556</name>
    <dbReference type="NCBI Taxonomy" id="926567"/>
    <lineage>
        <taxon>Bacteria</taxon>
        <taxon>Thermotogati</taxon>
        <taxon>Synergistota</taxon>
        <taxon>Synergistia</taxon>
        <taxon>Synergistales</taxon>
        <taxon>Synergistaceae</taxon>
        <taxon>Thermanaerovibrio</taxon>
    </lineage>
</organism>
<gene>
    <name evidence="5" type="primary">rpmI</name>
    <name evidence="7" type="ORF">TheveDRAFT_1072</name>
</gene>
<dbReference type="eggNOG" id="COG0291">
    <property type="taxonomic scope" value="Bacteria"/>
</dbReference>
<name>H0USA7_9BACT</name>
<dbReference type="GO" id="GO:0006412">
    <property type="term" value="P:translation"/>
    <property type="evidence" value="ECO:0007669"/>
    <property type="project" value="UniProtKB-UniRule"/>
</dbReference>
<accession>H0USA7</accession>
<proteinExistence type="inferred from homology"/>
<evidence type="ECO:0000256" key="4">
    <source>
        <dbReference type="ARBA" id="ARBA00071664"/>
    </source>
</evidence>
<dbReference type="InterPro" id="IPR021137">
    <property type="entry name" value="Ribosomal_bL35-like"/>
</dbReference>
<dbReference type="HOGENOM" id="CLU_169643_2_2_0"/>
<dbReference type="InterPro" id="IPR018265">
    <property type="entry name" value="Ribosomal_bL35_CS"/>
</dbReference>
<dbReference type="Gene3D" id="4.10.410.60">
    <property type="match status" value="1"/>
</dbReference>
<dbReference type="Pfam" id="PF01632">
    <property type="entry name" value="Ribosomal_L35p"/>
    <property type="match status" value="1"/>
</dbReference>
<dbReference type="GO" id="GO:0003735">
    <property type="term" value="F:structural constituent of ribosome"/>
    <property type="evidence" value="ECO:0007669"/>
    <property type="project" value="InterPro"/>
</dbReference>
<evidence type="ECO:0000256" key="2">
    <source>
        <dbReference type="ARBA" id="ARBA00022980"/>
    </source>
</evidence>
<dbReference type="InterPro" id="IPR001706">
    <property type="entry name" value="Ribosomal_bL35"/>
</dbReference>
<dbReference type="EMBL" id="CM001377">
    <property type="protein sequence ID" value="EHM10196.1"/>
    <property type="molecule type" value="Genomic_DNA"/>
</dbReference>
<dbReference type="STRING" id="926567.TheveDRAFT_1072"/>
<dbReference type="AlphaFoldDB" id="H0USA7"/>
<dbReference type="OrthoDB" id="47476at2"/>
<comment type="similarity">
    <text evidence="1 5 6">Belongs to the bacterial ribosomal protein bL35 family.</text>
</comment>
<protein>
    <recommendedName>
        <fullName evidence="4 5">Large ribosomal subunit protein bL35</fullName>
    </recommendedName>
</protein>
<dbReference type="NCBIfam" id="TIGR00001">
    <property type="entry name" value="rpmI_bact"/>
    <property type="match status" value="1"/>
</dbReference>
<dbReference type="GO" id="GO:0022625">
    <property type="term" value="C:cytosolic large ribosomal subunit"/>
    <property type="evidence" value="ECO:0007669"/>
    <property type="project" value="TreeGrafter"/>
</dbReference>
<dbReference type="HAMAP" id="MF_00514">
    <property type="entry name" value="Ribosomal_bL35"/>
    <property type="match status" value="1"/>
</dbReference>
<dbReference type="RefSeq" id="WP_006583690.1">
    <property type="nucleotide sequence ID" value="NZ_CM001377.1"/>
</dbReference>
<dbReference type="InterPro" id="IPR037229">
    <property type="entry name" value="Ribosomal_bL35_sf"/>
</dbReference>
<reference evidence="7 8" key="1">
    <citation type="submission" date="2011-10" db="EMBL/GenBank/DDBJ databases">
        <title>The Noncontiguous Finished genome of Thermanaerovibrio velox DSM 12556.</title>
        <authorList>
            <consortium name="US DOE Joint Genome Institute (JGI-PGF)"/>
            <person name="Lucas S."/>
            <person name="Copeland A."/>
            <person name="Lapidus A."/>
            <person name="Glavina del Rio T."/>
            <person name="Dalin E."/>
            <person name="Tice H."/>
            <person name="Bruce D."/>
            <person name="Goodwin L."/>
            <person name="Pitluck S."/>
            <person name="Peters L."/>
            <person name="Mikhailova N."/>
            <person name="Teshima H."/>
            <person name="Kyrpides N."/>
            <person name="Mavromatis K."/>
            <person name="Ivanova N."/>
            <person name="Markowitz V."/>
            <person name="Cheng J.-F."/>
            <person name="Hugenholtz P."/>
            <person name="Woyke T."/>
            <person name="Wu D."/>
            <person name="Spring S."/>
            <person name="Brambilla E.-M."/>
            <person name="Klenk H.-P."/>
            <person name="Eisen J.A."/>
        </authorList>
    </citation>
    <scope>NUCLEOTIDE SEQUENCE [LARGE SCALE GENOMIC DNA]</scope>
    <source>
        <strain evidence="7 8">DSM 12556</strain>
    </source>
</reference>
<keyword evidence="8" id="KW-1185">Reference proteome</keyword>
<dbReference type="PROSITE" id="PS00936">
    <property type="entry name" value="RIBOSOMAL_L35"/>
    <property type="match status" value="1"/>
</dbReference>
<evidence type="ECO:0000313" key="7">
    <source>
        <dbReference type="EMBL" id="EHM10196.1"/>
    </source>
</evidence>
<evidence type="ECO:0000313" key="8">
    <source>
        <dbReference type="Proteomes" id="UP000005730"/>
    </source>
</evidence>
<dbReference type="PANTHER" id="PTHR33343">
    <property type="entry name" value="54S RIBOSOMAL PROTEIN BL35M"/>
    <property type="match status" value="1"/>
</dbReference>
<evidence type="ECO:0000256" key="3">
    <source>
        <dbReference type="ARBA" id="ARBA00023274"/>
    </source>
</evidence>
<dbReference type="PRINTS" id="PR00064">
    <property type="entry name" value="RIBOSOMALL35"/>
</dbReference>
<dbReference type="SUPFAM" id="SSF143034">
    <property type="entry name" value="L35p-like"/>
    <property type="match status" value="1"/>
</dbReference>
<keyword evidence="3 5" id="KW-0687">Ribonucleoprotein</keyword>
<evidence type="ECO:0000256" key="6">
    <source>
        <dbReference type="RuleBase" id="RU000568"/>
    </source>
</evidence>
<evidence type="ECO:0000256" key="5">
    <source>
        <dbReference type="HAMAP-Rule" id="MF_00514"/>
    </source>
</evidence>
<sequence length="65" mass="7220">MPKVKTHSGAKKRFSVSGSGKLVFKKSGRSHLLECKNAKRRRRLRQKGVLGGTLGENVKKLLPYA</sequence>
<dbReference type="FunFam" id="4.10.410.60:FF:000001">
    <property type="entry name" value="50S ribosomal protein L35"/>
    <property type="match status" value="1"/>
</dbReference>
<dbReference type="Proteomes" id="UP000005730">
    <property type="component" value="Chromosome"/>
</dbReference>
<evidence type="ECO:0000256" key="1">
    <source>
        <dbReference type="ARBA" id="ARBA00006598"/>
    </source>
</evidence>
<dbReference type="PANTHER" id="PTHR33343:SF1">
    <property type="entry name" value="LARGE RIBOSOMAL SUBUNIT PROTEIN BL35M"/>
    <property type="match status" value="1"/>
</dbReference>
<keyword evidence="2 5" id="KW-0689">Ribosomal protein</keyword>